<dbReference type="EMBL" id="AM462987">
    <property type="protein sequence ID" value="CAN61496.1"/>
    <property type="molecule type" value="Genomic_DNA"/>
</dbReference>
<proteinExistence type="predicted"/>
<protein>
    <submittedName>
        <fullName evidence="1">Uncharacterized protein</fullName>
    </submittedName>
</protein>
<gene>
    <name evidence="1" type="ORF">VITISV_006816</name>
</gene>
<dbReference type="AlphaFoldDB" id="A5BKW3"/>
<sequence>MSSKAIRDRVAWRMATMEIYHPPSLTLHFEIPLRIHQNSLICAFENYRGHLVEWVEKPSWEQLTKLFNIDFKQISFSLLLTETNLQSVLSDQDLFTPQIFPRIAPSNLIPSNFIERNDSTPLIAKNMDDIEGEATDIFNQVREKKKILEVSPSKTTQQAYGMLQKRSATQSALLDTTPQAVPHSKITVLDLRPRGNLHPHKTGPTSIEKVEKMYRYAYQHYKQKHAIIENFDTDEDFVIEDEGFAIETSPLGAGRVGKKVRSVATNGDMTRK</sequence>
<name>A5BKW3_VITVI</name>
<organism evidence="1">
    <name type="scientific">Vitis vinifera</name>
    <name type="common">Grape</name>
    <dbReference type="NCBI Taxonomy" id="29760"/>
    <lineage>
        <taxon>Eukaryota</taxon>
        <taxon>Viridiplantae</taxon>
        <taxon>Streptophyta</taxon>
        <taxon>Embryophyta</taxon>
        <taxon>Tracheophyta</taxon>
        <taxon>Spermatophyta</taxon>
        <taxon>Magnoliopsida</taxon>
        <taxon>eudicotyledons</taxon>
        <taxon>Gunneridae</taxon>
        <taxon>Pentapetalae</taxon>
        <taxon>rosids</taxon>
        <taxon>Vitales</taxon>
        <taxon>Vitaceae</taxon>
        <taxon>Viteae</taxon>
        <taxon>Vitis</taxon>
    </lineage>
</organism>
<accession>A5BKW3</accession>
<evidence type="ECO:0000313" key="1">
    <source>
        <dbReference type="EMBL" id="CAN61496.1"/>
    </source>
</evidence>
<reference evidence="1" key="1">
    <citation type="journal article" date="2007" name="PLoS ONE">
        <title>The first genome sequence of an elite grapevine cultivar (Pinot noir Vitis vinifera L.): coping with a highly heterozygous genome.</title>
        <authorList>
            <person name="Velasco R."/>
            <person name="Zharkikh A."/>
            <person name="Troggio M."/>
            <person name="Cartwright D.A."/>
            <person name="Cestaro A."/>
            <person name="Pruss D."/>
            <person name="Pindo M."/>
            <person name="FitzGerald L.M."/>
            <person name="Vezzulli S."/>
            <person name="Reid J."/>
            <person name="Malacarne G."/>
            <person name="Iliev D."/>
            <person name="Coppola G."/>
            <person name="Wardell B."/>
            <person name="Micheletti D."/>
            <person name="Macalma T."/>
            <person name="Facci M."/>
            <person name="Mitchell J.T."/>
            <person name="Perazzolli M."/>
            <person name="Eldredge G."/>
            <person name="Gatto P."/>
            <person name="Oyzerski R."/>
            <person name="Moretto M."/>
            <person name="Gutin N."/>
            <person name="Stefanini M."/>
            <person name="Chen Y."/>
            <person name="Segala C."/>
            <person name="Davenport C."/>
            <person name="Dematte L."/>
            <person name="Mraz A."/>
            <person name="Battilana J."/>
            <person name="Stormo K."/>
            <person name="Costa F."/>
            <person name="Tao Q."/>
            <person name="Si-Ammour A."/>
            <person name="Harkins T."/>
            <person name="Lackey A."/>
            <person name="Perbost C."/>
            <person name="Taillon B."/>
            <person name="Stella A."/>
            <person name="Solovyev V."/>
            <person name="Fawcett J.A."/>
            <person name="Sterck L."/>
            <person name="Vandepoele K."/>
            <person name="Grando S.M."/>
            <person name="Toppo S."/>
            <person name="Moser C."/>
            <person name="Lanchbury J."/>
            <person name="Bogden R."/>
            <person name="Skolnick M."/>
            <person name="Sgaramella V."/>
            <person name="Bhatnagar S.K."/>
            <person name="Fontana P."/>
            <person name="Gutin A."/>
            <person name="Van de Peer Y."/>
            <person name="Salamini F."/>
            <person name="Viola R."/>
        </authorList>
    </citation>
    <scope>NUCLEOTIDE SEQUENCE</scope>
</reference>